<feature type="domain" description="DNA translocase FtsK 4TM region" evidence="7">
    <location>
        <begin position="3"/>
        <end position="168"/>
    </location>
</feature>
<gene>
    <name evidence="8" type="ORF">METZ01_LOCUS372174</name>
</gene>
<evidence type="ECO:0000313" key="8">
    <source>
        <dbReference type="EMBL" id="SVD19320.1"/>
    </source>
</evidence>
<dbReference type="InterPro" id="IPR025199">
    <property type="entry name" value="FtsK_4TM"/>
</dbReference>
<keyword evidence="3 6" id="KW-0812">Transmembrane</keyword>
<evidence type="ECO:0000256" key="5">
    <source>
        <dbReference type="ARBA" id="ARBA00023136"/>
    </source>
</evidence>
<evidence type="ECO:0000256" key="1">
    <source>
        <dbReference type="ARBA" id="ARBA00004651"/>
    </source>
</evidence>
<protein>
    <recommendedName>
        <fullName evidence="7">DNA translocase FtsK 4TM region domain-containing protein</fullName>
    </recommendedName>
</protein>
<sequence>MQNRRQEILGILLLIISLCVLVSLVGFNPSEEPRISPKVKLTNTMGIVGIYVSYGLIKLGFGYSVIILPLLGFAWGWWLFSHRKLENLYRISLYLFGAMLLFSISLGQITILVYEGNPPHLLYSGFTGWSIANLTHDFLGGIGAGVILIGGWLLLIRGYFSWSFYHPFQTAGKWIQDKWNSFSLER</sequence>
<feature type="transmembrane region" description="Helical" evidence="6">
    <location>
        <begin position="7"/>
        <end position="27"/>
    </location>
</feature>
<keyword evidence="4 6" id="KW-1133">Transmembrane helix</keyword>
<keyword evidence="5 6" id="KW-0472">Membrane</keyword>
<evidence type="ECO:0000256" key="4">
    <source>
        <dbReference type="ARBA" id="ARBA00022989"/>
    </source>
</evidence>
<feature type="non-terminal residue" evidence="8">
    <location>
        <position position="186"/>
    </location>
</feature>
<keyword evidence="2" id="KW-1003">Cell membrane</keyword>
<evidence type="ECO:0000256" key="2">
    <source>
        <dbReference type="ARBA" id="ARBA00022475"/>
    </source>
</evidence>
<feature type="transmembrane region" description="Helical" evidence="6">
    <location>
        <begin position="134"/>
        <end position="156"/>
    </location>
</feature>
<name>A0A382TB23_9ZZZZ</name>
<proteinExistence type="predicted"/>
<dbReference type="GO" id="GO:0005886">
    <property type="term" value="C:plasma membrane"/>
    <property type="evidence" value="ECO:0007669"/>
    <property type="project" value="UniProtKB-SubCell"/>
</dbReference>
<dbReference type="Pfam" id="PF13491">
    <property type="entry name" value="FtsK_4TM"/>
    <property type="match status" value="1"/>
</dbReference>
<evidence type="ECO:0000259" key="7">
    <source>
        <dbReference type="Pfam" id="PF13491"/>
    </source>
</evidence>
<accession>A0A382TB23</accession>
<evidence type="ECO:0000256" key="6">
    <source>
        <dbReference type="SAM" id="Phobius"/>
    </source>
</evidence>
<dbReference type="AlphaFoldDB" id="A0A382TB23"/>
<dbReference type="EMBL" id="UINC01135276">
    <property type="protein sequence ID" value="SVD19320.1"/>
    <property type="molecule type" value="Genomic_DNA"/>
</dbReference>
<evidence type="ECO:0000256" key="3">
    <source>
        <dbReference type="ARBA" id="ARBA00022692"/>
    </source>
</evidence>
<comment type="subcellular location">
    <subcellularLocation>
        <location evidence="1">Cell membrane</location>
        <topology evidence="1">Multi-pass membrane protein</topology>
    </subcellularLocation>
</comment>
<organism evidence="8">
    <name type="scientific">marine metagenome</name>
    <dbReference type="NCBI Taxonomy" id="408172"/>
    <lineage>
        <taxon>unclassified sequences</taxon>
        <taxon>metagenomes</taxon>
        <taxon>ecological metagenomes</taxon>
    </lineage>
</organism>
<feature type="transmembrane region" description="Helical" evidence="6">
    <location>
        <begin position="92"/>
        <end position="114"/>
    </location>
</feature>
<reference evidence="8" key="1">
    <citation type="submission" date="2018-05" db="EMBL/GenBank/DDBJ databases">
        <authorList>
            <person name="Lanie J.A."/>
            <person name="Ng W.-L."/>
            <person name="Kazmierczak K.M."/>
            <person name="Andrzejewski T.M."/>
            <person name="Davidsen T.M."/>
            <person name="Wayne K.J."/>
            <person name="Tettelin H."/>
            <person name="Glass J.I."/>
            <person name="Rusch D."/>
            <person name="Podicherti R."/>
            <person name="Tsui H.-C.T."/>
            <person name="Winkler M.E."/>
        </authorList>
    </citation>
    <scope>NUCLEOTIDE SEQUENCE</scope>
</reference>
<feature type="transmembrane region" description="Helical" evidence="6">
    <location>
        <begin position="61"/>
        <end position="80"/>
    </location>
</feature>